<evidence type="ECO:0008006" key="3">
    <source>
        <dbReference type="Google" id="ProtNLM"/>
    </source>
</evidence>
<evidence type="ECO:0000313" key="2">
    <source>
        <dbReference type="Proteomes" id="UP000006755"/>
    </source>
</evidence>
<sequence>MLAPLARAEETIPAPDDSDLPNWAVERIEPMHQWVAGWVDDVSRSIDGYFGSDEYLKVENHSYLRLSEELVLRQRLSNDNDLGIRYKLQLPTTKKRLKLIIESDPEEGLGTLQDQASQEFRTGRFDGAKGSVIGLEKAGRQSKDEGWENRLSGGIKLRLPLDPYLRFTSERLWKLGQSPWRLEMDNRLSWFNSDGYSARTLFDLGRPLDERFYLRFLTQLQWQEHYDKLEFYQKGELNQLINPRSAMRYSLVALGQSAHHPQIDDYYLEALYRRDIHKGILFVDVAPSLHFPREVDFDPSWQIKLRLEVYFRGDIVRH</sequence>
<name>K2IQ83_9GAMM</name>
<gene>
    <name evidence="1" type="ORF">B3C1_10832</name>
</gene>
<evidence type="ECO:0000313" key="1">
    <source>
        <dbReference type="EMBL" id="EKE72321.1"/>
    </source>
</evidence>
<dbReference type="Proteomes" id="UP000006755">
    <property type="component" value="Unassembled WGS sequence"/>
</dbReference>
<dbReference type="STRING" id="745411.B3C1_10832"/>
<dbReference type="eggNOG" id="ENOG502Z7QS">
    <property type="taxonomic scope" value="Bacteria"/>
</dbReference>
<keyword evidence="2" id="KW-1185">Reference proteome</keyword>
<dbReference type="EMBL" id="AMRI01000014">
    <property type="protein sequence ID" value="EKE72321.1"/>
    <property type="molecule type" value="Genomic_DNA"/>
</dbReference>
<comment type="caution">
    <text evidence="1">The sequence shown here is derived from an EMBL/GenBank/DDBJ whole genome shotgun (WGS) entry which is preliminary data.</text>
</comment>
<proteinExistence type="predicted"/>
<dbReference type="PATRIC" id="fig|745411.4.peg.2126"/>
<reference evidence="1 2" key="1">
    <citation type="journal article" date="2012" name="J. Bacteriol.">
        <title>Genome Sequence of Gallaecimonas xiamenensis Type Strain 3-C-1.</title>
        <authorList>
            <person name="Lai Q."/>
            <person name="Wang L."/>
            <person name="Wang W."/>
            <person name="Shao Z."/>
        </authorList>
    </citation>
    <scope>NUCLEOTIDE SEQUENCE [LARGE SCALE GENOMIC DNA]</scope>
    <source>
        <strain evidence="1 2">3-C-1</strain>
    </source>
</reference>
<accession>K2IQ83</accession>
<dbReference type="AlphaFoldDB" id="K2IQ83"/>
<protein>
    <recommendedName>
        <fullName evidence="3">Alginate export domain-containing protein</fullName>
    </recommendedName>
</protein>
<organism evidence="1 2">
    <name type="scientific">Gallaecimonas xiamenensis 3-C-1</name>
    <dbReference type="NCBI Taxonomy" id="745411"/>
    <lineage>
        <taxon>Bacteria</taxon>
        <taxon>Pseudomonadati</taxon>
        <taxon>Pseudomonadota</taxon>
        <taxon>Gammaproteobacteria</taxon>
        <taxon>Enterobacterales</taxon>
        <taxon>Gallaecimonadaceae</taxon>
        <taxon>Gallaecimonas</taxon>
    </lineage>
</organism>